<name>A0A091AZN7_9GAMM</name>
<dbReference type="RefSeq" id="WP_022969411.1">
    <property type="nucleotide sequence ID" value="NZ_ATVD01000003.1"/>
</dbReference>
<dbReference type="eggNOG" id="ENOG5033A46">
    <property type="taxonomic scope" value="Bacteria"/>
</dbReference>
<evidence type="ECO:0000313" key="4">
    <source>
        <dbReference type="Proteomes" id="UP000029385"/>
    </source>
</evidence>
<comment type="caution">
    <text evidence="3">The sequence shown here is derived from an EMBL/GenBank/DDBJ whole genome shotgun (WGS) entry which is preliminary data.</text>
</comment>
<evidence type="ECO:0000313" key="3">
    <source>
        <dbReference type="EMBL" id="KFN44099.1"/>
    </source>
</evidence>
<feature type="signal peptide" evidence="1">
    <location>
        <begin position="1"/>
        <end position="24"/>
    </location>
</feature>
<keyword evidence="1" id="KW-0732">Signal</keyword>
<dbReference type="PATRIC" id="fig|1121015.4.peg.829"/>
<dbReference type="Proteomes" id="UP000029385">
    <property type="component" value="Unassembled WGS sequence"/>
</dbReference>
<dbReference type="OrthoDB" id="3628931at2"/>
<dbReference type="Pfam" id="PF13845">
    <property type="entry name" value="Septum_form"/>
    <property type="match status" value="1"/>
</dbReference>
<proteinExistence type="predicted"/>
<evidence type="ECO:0000256" key="1">
    <source>
        <dbReference type="SAM" id="SignalP"/>
    </source>
</evidence>
<feature type="chain" id="PRO_5001870692" description="Septum formation-related domain-containing protein" evidence="1">
    <location>
        <begin position="25"/>
        <end position="152"/>
    </location>
</feature>
<sequence length="152" mass="16284">MRPSLRAVLVLALSVAMLSACTRAGEAPGSETVDVFTIKLGDCLSSGMDAQSVAEMDKIDCAKPHVYEVYHAFDIDRGAFPGDDVVDKLAEEGCTKAFAGFVGKSYDDSELHLQTLTPQADGWKEKNDREVLCLIVTEDESPRTGSAKGLGI</sequence>
<dbReference type="AlphaFoldDB" id="A0A091AZN7"/>
<keyword evidence="4" id="KW-1185">Reference proteome</keyword>
<dbReference type="EMBL" id="AVCI01000003">
    <property type="protein sequence ID" value="KFN44099.1"/>
    <property type="molecule type" value="Genomic_DNA"/>
</dbReference>
<gene>
    <name evidence="3" type="ORF">N789_06705</name>
</gene>
<dbReference type="STRING" id="1121015.GCA_000420545_01793"/>
<reference evidence="3 4" key="1">
    <citation type="submission" date="2013-09" db="EMBL/GenBank/DDBJ databases">
        <title>Genome sequencing of Arenimonas oryziterrae.</title>
        <authorList>
            <person name="Chen F."/>
            <person name="Wang G."/>
        </authorList>
    </citation>
    <scope>NUCLEOTIDE SEQUENCE [LARGE SCALE GENOMIC DNA]</scope>
    <source>
        <strain evidence="3 4">YC6267</strain>
    </source>
</reference>
<accession>A0A091AZN7</accession>
<evidence type="ECO:0000259" key="2">
    <source>
        <dbReference type="Pfam" id="PF13845"/>
    </source>
</evidence>
<feature type="domain" description="Septum formation-related" evidence="2">
    <location>
        <begin position="41"/>
        <end position="142"/>
    </location>
</feature>
<dbReference type="PROSITE" id="PS51257">
    <property type="entry name" value="PROKAR_LIPOPROTEIN"/>
    <property type="match status" value="1"/>
</dbReference>
<dbReference type="InterPro" id="IPR026004">
    <property type="entry name" value="Septum_form"/>
</dbReference>
<organism evidence="3 4">
    <name type="scientific">Arenimonas oryziterrae DSM 21050 = YC6267</name>
    <dbReference type="NCBI Taxonomy" id="1121015"/>
    <lineage>
        <taxon>Bacteria</taxon>
        <taxon>Pseudomonadati</taxon>
        <taxon>Pseudomonadota</taxon>
        <taxon>Gammaproteobacteria</taxon>
        <taxon>Lysobacterales</taxon>
        <taxon>Lysobacteraceae</taxon>
        <taxon>Arenimonas</taxon>
    </lineage>
</organism>
<protein>
    <recommendedName>
        <fullName evidence="2">Septum formation-related domain-containing protein</fullName>
    </recommendedName>
</protein>